<accession>A0A240AS49</accession>
<dbReference type="PANTHER" id="PTHR34595:SF7">
    <property type="entry name" value="SLL1039 PROTEIN"/>
    <property type="match status" value="1"/>
</dbReference>
<gene>
    <name evidence="2" type="ORF">SAMEA4384070_00562</name>
</gene>
<dbReference type="PANTHER" id="PTHR34595">
    <property type="entry name" value="BLR5612 PROTEIN"/>
    <property type="match status" value="1"/>
</dbReference>
<proteinExistence type="predicted"/>
<dbReference type="AlphaFoldDB" id="A0A240AS49"/>
<name>A0A240AS49_SERFI</name>
<sequence length="309" mass="34839">MLSRTASELYWMARYLERAESIARVLDVTNKLSMMPIRDGGDRDLQVPLDLTGTGQLYAAAYPELTMANLVSFFALDSRNHSSIYSCLQMGWNNAHAVRGSLSSEVWESINATWIEMKLIRRQGIGSVGADAFFDWVKERSHLFRGAMFGTLLRSDAMCFIRLGTLLERADGTARLLGVKNALMDGDGDPVREYYRMDTLLRAVSAREAYHSIYKQQLSRETIAELMILRNEIPRSLLACVGDMVQQLEQIGGDSANRPRRLAHTLHAELRFSSMKDLNRIGLNDWLDAFLGQVSGIAESIHHTYLEAQ</sequence>
<dbReference type="Proteomes" id="UP000215134">
    <property type="component" value="Chromosome 1"/>
</dbReference>
<protein>
    <submittedName>
        <fullName evidence="2">Bacterial domain of uncharacterized function (DUF403)</fullName>
    </submittedName>
</protein>
<evidence type="ECO:0000313" key="2">
    <source>
        <dbReference type="EMBL" id="SNV86171.1"/>
    </source>
</evidence>
<dbReference type="InterPro" id="IPR007296">
    <property type="entry name" value="DUF403"/>
</dbReference>
<dbReference type="EMBL" id="LT906479">
    <property type="protein sequence ID" value="SNV86171.1"/>
    <property type="molecule type" value="Genomic_DNA"/>
</dbReference>
<dbReference type="OrthoDB" id="9803532at2"/>
<keyword evidence="3" id="KW-1185">Reference proteome</keyword>
<dbReference type="STRING" id="1411141.GCA_001590885_04165"/>
<dbReference type="KEGG" id="sfj:SAMEA4384070_0562"/>
<evidence type="ECO:0000313" key="3">
    <source>
        <dbReference type="Proteomes" id="UP000215134"/>
    </source>
</evidence>
<dbReference type="RefSeq" id="WP_095095527.1">
    <property type="nucleotide sequence ID" value="NZ_CABITV010000003.1"/>
</dbReference>
<dbReference type="GeneID" id="75025751"/>
<organism evidence="2 3">
    <name type="scientific">Serratia ficaria</name>
    <dbReference type="NCBI Taxonomy" id="61651"/>
    <lineage>
        <taxon>Bacteria</taxon>
        <taxon>Pseudomonadati</taxon>
        <taxon>Pseudomonadota</taxon>
        <taxon>Gammaproteobacteria</taxon>
        <taxon>Enterobacterales</taxon>
        <taxon>Yersiniaceae</taxon>
        <taxon>Serratia</taxon>
    </lineage>
</organism>
<dbReference type="InterPro" id="IPR051680">
    <property type="entry name" value="ATP-dep_Glu-Cys_Ligase-2"/>
</dbReference>
<reference evidence="2 3" key="1">
    <citation type="submission" date="2017-06" db="EMBL/GenBank/DDBJ databases">
        <authorList>
            <consortium name="Pathogen Informatics"/>
        </authorList>
    </citation>
    <scope>NUCLEOTIDE SEQUENCE [LARGE SCALE GENOMIC DNA]</scope>
    <source>
        <strain evidence="2 3">NCTC12148</strain>
    </source>
</reference>
<dbReference type="Pfam" id="PF04168">
    <property type="entry name" value="Alpha-E"/>
    <property type="match status" value="1"/>
</dbReference>
<evidence type="ECO:0000259" key="1">
    <source>
        <dbReference type="Pfam" id="PF04168"/>
    </source>
</evidence>
<feature type="domain" description="DUF403" evidence="1">
    <location>
        <begin position="1"/>
        <end position="306"/>
    </location>
</feature>